<dbReference type="GO" id="GO:0003676">
    <property type="term" value="F:nucleic acid binding"/>
    <property type="evidence" value="ECO:0007669"/>
    <property type="project" value="InterPro"/>
</dbReference>
<protein>
    <submittedName>
        <fullName evidence="2">DUF1887 family protein</fullName>
    </submittedName>
</protein>
<dbReference type="AlphaFoldDB" id="A0A501WGT5"/>
<dbReference type="InterPro" id="IPR011856">
    <property type="entry name" value="tRNA_endonuc-like_dom_sf"/>
</dbReference>
<sequence length="373" mass="42006">MEQLHVSLWGEYNFKSYLPAINSNGEAKLLVLADKSLERAVIDSLTYKNSVPEVLHWPKQPTADDYQRLSQCLLNHSDKEILFNLSAGEPVSVLGLYHFALQQQLPTYLIDDEDFQHWLPPSTRQPIEVENQASLKYYFKAHQISLEKSGLDMPITAELRALTNLWASYPADYDTFRGLNYLAGSASPNFGDHAGTYSVNYSNKQHGKDVQLLFSDLEKAGLATVADEHITLASEAAKVYCNGGWLELYVYDQVRALRERVPEIQDVRLGLEIRYPEGIKNELDVVFLADNQLHLIEVKTSYLSNKIADANAIVYKLEALANALGADVKGMVISLFDLPGGTINRAGLYDIHVVSGNQIPQLQYHLKHWIEEQ</sequence>
<dbReference type="OrthoDB" id="8477283at2"/>
<keyword evidence="3" id="KW-1185">Reference proteome</keyword>
<comment type="caution">
    <text evidence="2">The sequence shown here is derived from an EMBL/GenBank/DDBJ whole genome shotgun (WGS) entry which is preliminary data.</text>
</comment>
<dbReference type="Gene3D" id="3.40.50.10770">
    <property type="entry name" value="Hypothetical protein VC1899 like domain (Restriction endonuclease-like)"/>
    <property type="match status" value="1"/>
</dbReference>
<accession>A0A501WGT5</accession>
<evidence type="ECO:0000259" key="1">
    <source>
        <dbReference type="Pfam" id="PF09002"/>
    </source>
</evidence>
<dbReference type="Gene3D" id="1.10.10.680">
    <property type="entry name" value="Hypothetical protein VC1899 (Restriction endonuclease-like)"/>
    <property type="match status" value="1"/>
</dbReference>
<reference evidence="2 3" key="1">
    <citation type="submission" date="2019-06" db="EMBL/GenBank/DDBJ databases">
        <title>A novel bacterium of genus Marinomonas, isolated from coastal sand.</title>
        <authorList>
            <person name="Huang H."/>
            <person name="Mo K."/>
            <person name="Hu Y."/>
        </authorList>
    </citation>
    <scope>NUCLEOTIDE SEQUENCE [LARGE SCALE GENOMIC DNA]</scope>
    <source>
        <strain evidence="2 3">HB171799</strain>
    </source>
</reference>
<evidence type="ECO:0000313" key="2">
    <source>
        <dbReference type="EMBL" id="TPE48588.1"/>
    </source>
</evidence>
<dbReference type="InterPro" id="IPR011335">
    <property type="entry name" value="Restrct_endonuc-II-like"/>
</dbReference>
<evidence type="ECO:0000313" key="3">
    <source>
        <dbReference type="Proteomes" id="UP000315901"/>
    </source>
</evidence>
<dbReference type="CDD" id="cd22364">
    <property type="entry name" value="VC1899-like"/>
    <property type="match status" value="1"/>
</dbReference>
<gene>
    <name evidence="2" type="ORF">FJM67_13215</name>
</gene>
<dbReference type="InterPro" id="IPR015093">
    <property type="entry name" value="Card1_endonucl_dom"/>
</dbReference>
<organism evidence="2 3">
    <name type="scientific">Maribrevibacterium harenarium</name>
    <dbReference type="NCBI Taxonomy" id="2589817"/>
    <lineage>
        <taxon>Bacteria</taxon>
        <taxon>Pseudomonadati</taxon>
        <taxon>Pseudomonadota</taxon>
        <taxon>Gammaproteobacteria</taxon>
        <taxon>Oceanospirillales</taxon>
        <taxon>Oceanospirillaceae</taxon>
        <taxon>Maribrevibacterium</taxon>
    </lineage>
</organism>
<dbReference type="Proteomes" id="UP000315901">
    <property type="component" value="Unassembled WGS sequence"/>
</dbReference>
<dbReference type="Gene3D" id="3.40.1350.10">
    <property type="match status" value="1"/>
</dbReference>
<feature type="domain" description="Card1 endonuclease" evidence="1">
    <location>
        <begin position="235"/>
        <end position="370"/>
    </location>
</feature>
<dbReference type="EMBL" id="VFRR01000031">
    <property type="protein sequence ID" value="TPE48588.1"/>
    <property type="molecule type" value="Genomic_DNA"/>
</dbReference>
<dbReference type="RefSeq" id="WP_140590007.1">
    <property type="nucleotide sequence ID" value="NZ_VFRR01000031.1"/>
</dbReference>
<dbReference type="SUPFAM" id="SSF52980">
    <property type="entry name" value="Restriction endonuclease-like"/>
    <property type="match status" value="1"/>
</dbReference>
<name>A0A501WGT5_9GAMM</name>
<dbReference type="Pfam" id="PF09002">
    <property type="entry name" value="Card1_endonuc"/>
    <property type="match status" value="1"/>
</dbReference>
<proteinExistence type="predicted"/>